<protein>
    <recommendedName>
        <fullName evidence="2">PPM-type phosphatase domain-containing protein</fullName>
    </recommendedName>
</protein>
<accession>A0A6G4AGI5</accession>
<dbReference type="Pfam" id="PF13672">
    <property type="entry name" value="PP2C_2"/>
    <property type="match status" value="1"/>
</dbReference>
<organism evidence="3 4">
    <name type="scientific">Streptomyces rhizosphaericus</name>
    <dbReference type="NCBI Taxonomy" id="114699"/>
    <lineage>
        <taxon>Bacteria</taxon>
        <taxon>Bacillati</taxon>
        <taxon>Actinomycetota</taxon>
        <taxon>Actinomycetes</taxon>
        <taxon>Kitasatosporales</taxon>
        <taxon>Streptomycetaceae</taxon>
        <taxon>Streptomyces</taxon>
        <taxon>Streptomyces violaceusniger group</taxon>
    </lineage>
</organism>
<dbReference type="InterPro" id="IPR001932">
    <property type="entry name" value="PPM-type_phosphatase-like_dom"/>
</dbReference>
<feature type="domain" description="PPM-type phosphatase" evidence="2">
    <location>
        <begin position="399"/>
        <end position="549"/>
    </location>
</feature>
<feature type="region of interest" description="Disordered" evidence="1">
    <location>
        <begin position="544"/>
        <end position="611"/>
    </location>
</feature>
<feature type="compositionally biased region" description="Pro residues" evidence="1">
    <location>
        <begin position="244"/>
        <end position="254"/>
    </location>
</feature>
<gene>
    <name evidence="3" type="ORF">G4H13_15745</name>
</gene>
<comment type="caution">
    <text evidence="3">The sequence shown here is derived from an EMBL/GenBank/DDBJ whole genome shotgun (WGS) entry which is preliminary data.</text>
</comment>
<evidence type="ECO:0000259" key="2">
    <source>
        <dbReference type="Pfam" id="PF13672"/>
    </source>
</evidence>
<dbReference type="Proteomes" id="UP000476310">
    <property type="component" value="Unassembled WGS sequence"/>
</dbReference>
<dbReference type="AlphaFoldDB" id="A0A6G4AGI5"/>
<feature type="region of interest" description="Disordered" evidence="1">
    <location>
        <begin position="1"/>
        <end position="373"/>
    </location>
</feature>
<feature type="compositionally biased region" description="Basic and acidic residues" evidence="1">
    <location>
        <begin position="1"/>
        <end position="25"/>
    </location>
</feature>
<feature type="compositionally biased region" description="Low complexity" evidence="1">
    <location>
        <begin position="308"/>
        <end position="349"/>
    </location>
</feature>
<evidence type="ECO:0000313" key="4">
    <source>
        <dbReference type="Proteomes" id="UP000476310"/>
    </source>
</evidence>
<feature type="compositionally biased region" description="Low complexity" evidence="1">
    <location>
        <begin position="106"/>
        <end position="116"/>
    </location>
</feature>
<evidence type="ECO:0000256" key="1">
    <source>
        <dbReference type="SAM" id="MobiDB-lite"/>
    </source>
</evidence>
<evidence type="ECO:0000313" key="3">
    <source>
        <dbReference type="EMBL" id="NEW71809.1"/>
    </source>
</evidence>
<proteinExistence type="predicted"/>
<dbReference type="EMBL" id="JAAIKT010000016">
    <property type="protein sequence ID" value="NEW71809.1"/>
    <property type="molecule type" value="Genomic_DNA"/>
</dbReference>
<keyword evidence="4" id="KW-1185">Reference proteome</keyword>
<reference evidence="3" key="1">
    <citation type="submission" date="2020-02" db="EMBL/GenBank/DDBJ databases">
        <title>A new Streptomyces sp. for controlling soil-borne diseases.</title>
        <authorList>
            <person name="Li X."/>
            <person name="Tian Y."/>
            <person name="Gao K."/>
        </authorList>
    </citation>
    <scope>NUCLEOTIDE SEQUENCE [LARGE SCALE GENOMIC DNA]</scope>
    <source>
        <strain evidence="3">0250</strain>
    </source>
</reference>
<feature type="compositionally biased region" description="Pro residues" evidence="1">
    <location>
        <begin position="596"/>
        <end position="606"/>
    </location>
</feature>
<name>A0A6G4AGI5_9ACTN</name>
<sequence>MSQQGDRCRHEDDWWGELYDPRRADAGPAAASDSVDERFDSASRTLAGDEDAGNQRPAAGAPWGPRTGEPGGAAPGSDADAGGGPQGWRSPADEEPGATLPTQHRAGPGAAEPSAGGNTGTGAEQGDNAGPGATQPPQGGAGPGAEPGRTGPDAADPRDAPGRPDPSAAPGRTDPGSAPGPTSRGSAPGPTSPESEPRRTGPPGAPGPTSPGSRSGRTGPAGAPGRTDSGSAPGPTSRGSSPGPTSPSGPPSPTSPGSEPRRTGPSGAPGRTDSGSAPGRTDLGSAPGPASRGSVPGPTSPGSPLGPPRRANVAGPPSPSSGPRGAGVPVPPEAALRADPARPWRAAAASYVGSEPPTYEAEPTTLPVTDPEDLRDVVPDTVLEGARYGTLTLRAASLRGDAARYRGDPRRDALLAVRFGTGDSALLLVAVASGQRAAPGAHRVARELCEWIAGAVGSNQARLTEDIHTANRGALSSGLHRLTDRAYGRLRAGATVRGLAPADHTASVRCLLLPAHPACRTRVFFGVGDGGLFRLRDGVWQDLEPEGGERDTVGGPVIGYGSGRPPVRQSAQEPRHPQQPPEPEPRPEPESESEPGPGPGPGPEPVHGPFRFRASVARPGDTLLLCSAGLADPLRGEAALADRLAERWDTAEAPGLAAFLADAQTGVKGYADDRTAAAVWEA</sequence>
<feature type="compositionally biased region" description="Pro residues" evidence="1">
    <location>
        <begin position="298"/>
        <end position="307"/>
    </location>
</feature>
<feature type="compositionally biased region" description="Low complexity" evidence="1">
    <location>
        <begin position="210"/>
        <end position="243"/>
    </location>
</feature>